<gene>
    <name evidence="2" type="ORF">BFJ72_g2767</name>
</gene>
<dbReference type="AlphaFoldDB" id="A0A420TZS5"/>
<sequence length="255" mass="28645">MAKITVTLDSADIDPLDTGARRQYMNVFFASLPISISVIQEAYTKAIELQSKHLAERGLREVSTVYFGYCVDMTQWNLITNLLMITKNNPWPWTVSIDERDLSQGASPIFRDWCQSRGLGGDTQESISNDQPQVTPRSQQAFVPQTFAEAQEMALEARERANRVELEALRFERILRHWPVDSSRHDTYSDQVQTSGAPGSSSSGDHIRADSPRDLQDAAADLFPPLDPGASRAVLLSDEMMLQDTEVCRAILRRL</sequence>
<comment type="caution">
    <text evidence="2">The sequence shown here is derived from an EMBL/GenBank/DDBJ whole genome shotgun (WGS) entry which is preliminary data.</text>
</comment>
<proteinExistence type="predicted"/>
<reference evidence="2 3" key="1">
    <citation type="journal article" date="2018" name="Sci. Rep.">
        <title>Characterisation of pathogen-specific regions and novel effector candidates in Fusarium oxysporum f. sp. cepae.</title>
        <authorList>
            <person name="Armitage A.D."/>
            <person name="Taylor A."/>
            <person name="Sobczyk M.K."/>
            <person name="Baxter L."/>
            <person name="Greenfield B.P."/>
            <person name="Bates H.J."/>
            <person name="Wilson F."/>
            <person name="Jackson A.C."/>
            <person name="Ott S."/>
            <person name="Harrison R.J."/>
            <person name="Clarkson J.P."/>
        </authorList>
    </citation>
    <scope>NUCLEOTIDE SEQUENCE [LARGE SCALE GENOMIC DNA]</scope>
    <source>
        <strain evidence="2 3">Fp_A8</strain>
    </source>
</reference>
<organism evidence="2 3">
    <name type="scientific">Gibberella intermedia</name>
    <name type="common">Bulb rot disease fungus</name>
    <name type="synonym">Fusarium proliferatum</name>
    <dbReference type="NCBI Taxonomy" id="948311"/>
    <lineage>
        <taxon>Eukaryota</taxon>
        <taxon>Fungi</taxon>
        <taxon>Dikarya</taxon>
        <taxon>Ascomycota</taxon>
        <taxon>Pezizomycotina</taxon>
        <taxon>Sordariomycetes</taxon>
        <taxon>Hypocreomycetidae</taxon>
        <taxon>Hypocreales</taxon>
        <taxon>Nectriaceae</taxon>
        <taxon>Fusarium</taxon>
        <taxon>Fusarium fujikuroi species complex</taxon>
    </lineage>
</organism>
<dbReference type="EMBL" id="MRDB01000006">
    <property type="protein sequence ID" value="RKL47030.1"/>
    <property type="molecule type" value="Genomic_DNA"/>
</dbReference>
<dbReference type="Proteomes" id="UP000283569">
    <property type="component" value="Unassembled WGS sequence"/>
</dbReference>
<evidence type="ECO:0000313" key="2">
    <source>
        <dbReference type="EMBL" id="RKL47030.1"/>
    </source>
</evidence>
<accession>A0A420TZS5</accession>
<name>A0A420TZS5_GIBIN</name>
<feature type="compositionally biased region" description="Polar residues" evidence="1">
    <location>
        <begin position="189"/>
        <end position="204"/>
    </location>
</feature>
<feature type="region of interest" description="Disordered" evidence="1">
    <location>
        <begin position="183"/>
        <end position="211"/>
    </location>
</feature>
<evidence type="ECO:0000313" key="3">
    <source>
        <dbReference type="Proteomes" id="UP000283569"/>
    </source>
</evidence>
<evidence type="ECO:0000256" key="1">
    <source>
        <dbReference type="SAM" id="MobiDB-lite"/>
    </source>
</evidence>
<protein>
    <submittedName>
        <fullName evidence="2">Uncharacterized protein</fullName>
    </submittedName>
</protein>